<organism evidence="2 3">
    <name type="scientific">Actinoalloteichus hoggarensis</name>
    <dbReference type="NCBI Taxonomy" id="1470176"/>
    <lineage>
        <taxon>Bacteria</taxon>
        <taxon>Bacillati</taxon>
        <taxon>Actinomycetota</taxon>
        <taxon>Actinomycetes</taxon>
        <taxon>Pseudonocardiales</taxon>
        <taxon>Pseudonocardiaceae</taxon>
        <taxon>Actinoalloteichus</taxon>
    </lineage>
</organism>
<dbReference type="AlphaFoldDB" id="A0A221W6R5"/>
<reference evidence="2 3" key="1">
    <citation type="submission" date="2017-07" db="EMBL/GenBank/DDBJ databases">
        <title>Complete genome sequence of Actinoalloteichus hoggarensis DSM 45943, type strain of Actinoalloteichus hoggarensis.</title>
        <authorList>
            <person name="Ruckert C."/>
            <person name="Nouioui I."/>
            <person name="Willmese J."/>
            <person name="van Wezel G."/>
            <person name="Klenk H.-P."/>
            <person name="Kalinowski J."/>
            <person name="Zotchev S.B."/>
        </authorList>
    </citation>
    <scope>NUCLEOTIDE SEQUENCE [LARGE SCALE GENOMIC DNA]</scope>
    <source>
        <strain evidence="2 3">DSM 45943</strain>
    </source>
</reference>
<gene>
    <name evidence="2" type="ORF">AHOG_20020</name>
</gene>
<feature type="compositionally biased region" description="Basic and acidic residues" evidence="1">
    <location>
        <begin position="177"/>
        <end position="186"/>
    </location>
</feature>
<accession>A0A221W6R5</accession>
<feature type="compositionally biased region" description="Basic residues" evidence="1">
    <location>
        <begin position="150"/>
        <end position="160"/>
    </location>
</feature>
<proteinExistence type="predicted"/>
<name>A0A221W6R5_9PSEU</name>
<protein>
    <submittedName>
        <fullName evidence="2">Uncharacterized protein</fullName>
    </submittedName>
</protein>
<evidence type="ECO:0000256" key="1">
    <source>
        <dbReference type="SAM" id="MobiDB-lite"/>
    </source>
</evidence>
<sequence>MVTPRHVDTRPVIGSLRTGTAALDLGVLAALGSGRVAWCADPDPHIRSILAARMPDIPNLGDLRTVDWGPSRAGRPRHHRLPLPRHLRHRTTRRHQRRDPQWTLDLGHGRPSPTTTAIHPRGERRRPPLETRRTRHRTRRPGPSRVRCALAKHPRRRRRGATPQGADLHPRLGAVPPRHDNREHRATTSHHRTLPPCGEAHGPRQPACARRSPRRAVTDAHYAEQHSTAQPLAVRYWRAAASHPGEQHPQRRRRPSPMAGPSSPPPGTQDQRQRHGHAPLRRHQAPADVQRRHLQPGVHHPPVRPARLSRAQLRRTGAVAHTPRDRGNQRQSQSTRLGRRLHPLLRHRPTRTTSPHRHHAPRRRQLGRLHPGHPSVGGRPRSARTASHRTRPPGQTSPLRRLHRMAYGTAAGLDHRPRTPPHRSAPRTGERRRPPPGRTRHPPATRRPRHTENTARTRGQPWEVGCAGRTQCCRTAARGPASNDAAAATHTASRS</sequence>
<evidence type="ECO:0000313" key="2">
    <source>
        <dbReference type="EMBL" id="ASO21622.1"/>
    </source>
</evidence>
<feature type="compositionally biased region" description="Basic residues" evidence="1">
    <location>
        <begin position="87"/>
        <end position="97"/>
    </location>
</feature>
<feature type="compositionally biased region" description="Basic residues" evidence="1">
    <location>
        <begin position="274"/>
        <end position="284"/>
    </location>
</feature>
<evidence type="ECO:0000313" key="3">
    <source>
        <dbReference type="Proteomes" id="UP000204221"/>
    </source>
</evidence>
<dbReference type="Proteomes" id="UP000204221">
    <property type="component" value="Chromosome"/>
</dbReference>
<feature type="region of interest" description="Disordered" evidence="1">
    <location>
        <begin position="87"/>
        <end position="228"/>
    </location>
</feature>
<keyword evidence="3" id="KW-1185">Reference proteome</keyword>
<dbReference type="KEGG" id="ahg:AHOG_20020"/>
<feature type="compositionally biased region" description="Basic residues" evidence="1">
    <location>
        <begin position="434"/>
        <end position="449"/>
    </location>
</feature>
<feature type="compositionally biased region" description="Basic residues" evidence="1">
    <location>
        <begin position="133"/>
        <end position="142"/>
    </location>
</feature>
<feature type="region of interest" description="Disordered" evidence="1">
    <location>
        <begin position="241"/>
        <end position="466"/>
    </location>
</feature>
<feature type="compositionally biased region" description="Basic residues" evidence="1">
    <location>
        <begin position="337"/>
        <end position="371"/>
    </location>
</feature>
<dbReference type="EMBL" id="CP022521">
    <property type="protein sequence ID" value="ASO21622.1"/>
    <property type="molecule type" value="Genomic_DNA"/>
</dbReference>